<dbReference type="AlphaFoldDB" id="A0A376B582"/>
<evidence type="ECO:0000259" key="3">
    <source>
        <dbReference type="Pfam" id="PF06221"/>
    </source>
</evidence>
<feature type="coiled-coil region" evidence="1">
    <location>
        <begin position="284"/>
        <end position="314"/>
    </location>
</feature>
<evidence type="ECO:0000256" key="1">
    <source>
        <dbReference type="SAM" id="Coils"/>
    </source>
</evidence>
<keyword evidence="1" id="KW-0175">Coiled coil</keyword>
<dbReference type="InterPro" id="IPR039128">
    <property type="entry name" value="TRIP4-like"/>
</dbReference>
<evidence type="ECO:0000313" key="4">
    <source>
        <dbReference type="EMBL" id="SSD59749.1"/>
    </source>
</evidence>
<dbReference type="VEuPathDB" id="FungiDB:SCODWIG_01510"/>
<dbReference type="InterPro" id="IPR009349">
    <property type="entry name" value="TRIP4/RQT4_C2HC5_Znf"/>
</dbReference>
<evidence type="ECO:0000256" key="2">
    <source>
        <dbReference type="SAM" id="MobiDB-lite"/>
    </source>
</evidence>
<sequence length="527" mass="61075">MTKKEAIAYAVEEIPQILPYLEKDNVIDLCNQILAKNTDHDTIANAFVDILGASDASFSFIFEFNKKLNQIESSSQNKEVLLNPNSTNLSMDKNNSHSQVNTNTVVSQKSFAQAAEQDNLTIKDSREDSHEVNKEGEKDQIKDNSVDNSKQLNKKTNRKIKQQKIDNLNDIEDFLKELELNSSKKNNKNWACNCQGTRHDLFELVPNCLSCGKIICVKEGLHMNNCSYCGKELLPLKERIKLIELIDSEKQQINDSLKTSLPQKTTQKKPHYFKIQSGKGKNLFEEQEKLFDQVERERERARKREHVLRDAETEKERQRKIDDLENNDPDLIKARDRLKTLLHYQDTSAERTKIIDNASDYDISSNDNNELWGSSFEKALNIKRQQRNLKKLEKLEMERKGRGKLVLDLTVGKNGKAVLRQKVPVINKDHLSFAQDDEIIDDENNSDLIEIQRLKEKINEEKKSHSNKLTSSVWDYEKEQLKFKRPFYVETTNIIPKKESESKKEWKPKVQLNTEDTNLEDNIIAVL</sequence>
<dbReference type="GO" id="GO:0180022">
    <property type="term" value="C:RQC-trigger complex"/>
    <property type="evidence" value="ECO:0007669"/>
    <property type="project" value="InterPro"/>
</dbReference>
<dbReference type="GO" id="GO:0008270">
    <property type="term" value="F:zinc ion binding"/>
    <property type="evidence" value="ECO:0007669"/>
    <property type="project" value="InterPro"/>
</dbReference>
<feature type="domain" description="TRIP4/RQT4 C2HC5-type zinc finger" evidence="3">
    <location>
        <begin position="191"/>
        <end position="243"/>
    </location>
</feature>
<keyword evidence="5" id="KW-1185">Reference proteome</keyword>
<accession>A0A376B582</accession>
<proteinExistence type="predicted"/>
<dbReference type="Pfam" id="PF06221">
    <property type="entry name" value="zf-C2HC5"/>
    <property type="match status" value="1"/>
</dbReference>
<protein>
    <recommendedName>
        <fullName evidence="3">TRIP4/RQT4 C2HC5-type zinc finger domain-containing protein</fullName>
    </recommendedName>
</protein>
<dbReference type="PANTHER" id="PTHR12963:SF4">
    <property type="entry name" value="ACTIVATING SIGNAL COINTEGRATOR 1"/>
    <property type="match status" value="1"/>
</dbReference>
<name>A0A376B582_9ASCO</name>
<feature type="region of interest" description="Disordered" evidence="2">
    <location>
        <begin position="116"/>
        <end position="158"/>
    </location>
</feature>
<dbReference type="GO" id="GO:0072344">
    <property type="term" value="P:rescue of stalled ribosome"/>
    <property type="evidence" value="ECO:0007669"/>
    <property type="project" value="InterPro"/>
</dbReference>
<dbReference type="EMBL" id="UFAJ01000197">
    <property type="protein sequence ID" value="SSD59749.1"/>
    <property type="molecule type" value="Genomic_DNA"/>
</dbReference>
<feature type="compositionally biased region" description="Basic and acidic residues" evidence="2">
    <location>
        <begin position="121"/>
        <end position="145"/>
    </location>
</feature>
<dbReference type="Proteomes" id="UP000262825">
    <property type="component" value="Unassembled WGS sequence"/>
</dbReference>
<organism evidence="4 5">
    <name type="scientific">Saccharomycodes ludwigii</name>
    <dbReference type="NCBI Taxonomy" id="36035"/>
    <lineage>
        <taxon>Eukaryota</taxon>
        <taxon>Fungi</taxon>
        <taxon>Dikarya</taxon>
        <taxon>Ascomycota</taxon>
        <taxon>Saccharomycotina</taxon>
        <taxon>Saccharomycetes</taxon>
        <taxon>Saccharomycodales</taxon>
        <taxon>Saccharomycodaceae</taxon>
        <taxon>Saccharomycodes</taxon>
    </lineage>
</organism>
<evidence type="ECO:0000313" key="5">
    <source>
        <dbReference type="Proteomes" id="UP000262825"/>
    </source>
</evidence>
<reference evidence="5" key="1">
    <citation type="submission" date="2018-06" db="EMBL/GenBank/DDBJ databases">
        <authorList>
            <person name="Guldener U."/>
        </authorList>
    </citation>
    <scope>NUCLEOTIDE SEQUENCE [LARGE SCALE GENOMIC DNA]</scope>
    <source>
        <strain evidence="5">UTAD17</strain>
    </source>
</reference>
<dbReference type="GO" id="GO:0005634">
    <property type="term" value="C:nucleus"/>
    <property type="evidence" value="ECO:0007669"/>
    <property type="project" value="InterPro"/>
</dbReference>
<gene>
    <name evidence="4" type="ORF">SCODWIG_01510</name>
</gene>
<dbReference type="PANTHER" id="PTHR12963">
    <property type="entry name" value="THYROID RECEPTOR INTERACTING PROTEIN RELATED"/>
    <property type="match status" value="1"/>
</dbReference>
<dbReference type="GO" id="GO:0045893">
    <property type="term" value="P:positive regulation of DNA-templated transcription"/>
    <property type="evidence" value="ECO:0007669"/>
    <property type="project" value="TreeGrafter"/>
</dbReference>